<evidence type="ECO:0000313" key="3">
    <source>
        <dbReference type="EMBL" id="MDN3724142.1"/>
    </source>
</evidence>
<protein>
    <submittedName>
        <fullName evidence="3">Uncharacterized protein</fullName>
    </submittedName>
</protein>
<dbReference type="EMBL" id="JAUGQQ010000003">
    <property type="protein sequence ID" value="MDN3724142.1"/>
    <property type="molecule type" value="Genomic_DNA"/>
</dbReference>
<feature type="transmembrane region" description="Helical" evidence="2">
    <location>
        <begin position="137"/>
        <end position="158"/>
    </location>
</feature>
<feature type="transmembrane region" description="Helical" evidence="2">
    <location>
        <begin position="32"/>
        <end position="59"/>
    </location>
</feature>
<keyword evidence="2" id="KW-0472">Membrane</keyword>
<evidence type="ECO:0000256" key="2">
    <source>
        <dbReference type="SAM" id="Phobius"/>
    </source>
</evidence>
<feature type="coiled-coil region" evidence="1">
    <location>
        <begin position="491"/>
        <end position="518"/>
    </location>
</feature>
<accession>A0ABT8DFL7</accession>
<dbReference type="RefSeq" id="WP_290254235.1">
    <property type="nucleotide sequence ID" value="NZ_JAUGQQ010000003.1"/>
</dbReference>
<evidence type="ECO:0000256" key="1">
    <source>
        <dbReference type="SAM" id="Coils"/>
    </source>
</evidence>
<feature type="transmembrane region" description="Helical" evidence="2">
    <location>
        <begin position="536"/>
        <end position="557"/>
    </location>
</feature>
<comment type="caution">
    <text evidence="3">The sequence shown here is derived from an EMBL/GenBank/DDBJ whole genome shotgun (WGS) entry which is preliminary data.</text>
</comment>
<reference evidence="3 4" key="1">
    <citation type="submission" date="2023-06" db="EMBL/GenBank/DDBJ databases">
        <authorList>
            <person name="Ye Y.-Q."/>
            <person name="Du Z.-J."/>
        </authorList>
    </citation>
    <scope>NUCLEOTIDE SEQUENCE [LARGE SCALE GENOMIC DNA]</scope>
    <source>
        <strain evidence="3 4">SDUM287046</strain>
    </source>
</reference>
<evidence type="ECO:0000313" key="4">
    <source>
        <dbReference type="Proteomes" id="UP001244787"/>
    </source>
</evidence>
<keyword evidence="4" id="KW-1185">Reference proteome</keyword>
<keyword evidence="1" id="KW-0175">Coiled coil</keyword>
<keyword evidence="2" id="KW-1133">Transmembrane helix</keyword>
<organism evidence="3 4">
    <name type="scientific">Aequorivita aurantiaca</name>
    <dbReference type="NCBI Taxonomy" id="3053356"/>
    <lineage>
        <taxon>Bacteria</taxon>
        <taxon>Pseudomonadati</taxon>
        <taxon>Bacteroidota</taxon>
        <taxon>Flavobacteriia</taxon>
        <taxon>Flavobacteriales</taxon>
        <taxon>Flavobacteriaceae</taxon>
        <taxon>Aequorivita</taxon>
    </lineage>
</organism>
<gene>
    <name evidence="3" type="ORF">QRD02_07090</name>
</gene>
<feature type="transmembrane region" description="Helical" evidence="2">
    <location>
        <begin position="109"/>
        <end position="131"/>
    </location>
</feature>
<proteinExistence type="predicted"/>
<sequence>METTTFFLKNFAFSTLLQPSEYGDGLFIFPRYAMIIIAGVILALIFQIIFVVLSVSLGISAIGDFRKKFVKASNHTGDNVGEKLRKEYEFSQDYNNHGPGMGENISTAFGVWSMITTSLALLFGTMLALNLATVSTFGINVTLALVIWAIFFLILFYLEIKFAQTIIGGLFSTVVGALKNTSSSIQQLFSKSPNDKIEETIDHTIEKFRKELVPNFNSEKISNVLEKFLNKVDKKMPDYDSLKNDIKEIAKANKPQNSSAKWMAVQQVLTRLIEENSDKKNDNWTALAQLGKEIKEQAKQENSVKDGATTIISEHTNYSKEDLDKVLEGFKNFVGQATPSNLNIENIQSELNKIFKGEETVTEAFVNNFSVSREDLLNVLKRNTNIPEAKLEEYADTVEKSITDFRETFSKKNLEDFTQKLEERIKGFLNMDATQNFDATALKNEFVHLINNPSEAFENIKYAIANFNRNDFETYLVRNNLVSQENINKVSDQYEAAVAEVKSQVEEIEIKARQAYEMTKRKAVIQAEHARKTAAIAAWWLLITILVAGATSVLGVYSF</sequence>
<keyword evidence="2" id="KW-0812">Transmembrane</keyword>
<name>A0ABT8DFL7_9FLAO</name>
<dbReference type="Proteomes" id="UP001244787">
    <property type="component" value="Unassembled WGS sequence"/>
</dbReference>